<dbReference type="STRING" id="526218.Sterm_3116"/>
<reference evidence="6" key="1">
    <citation type="submission" date="2009-09" db="EMBL/GenBank/DDBJ databases">
        <title>The complete chromosome of Sebaldella termitidis ATCC 33386.</title>
        <authorList>
            <consortium name="US DOE Joint Genome Institute (JGI-PGF)"/>
            <person name="Lucas S."/>
            <person name="Copeland A."/>
            <person name="Lapidus A."/>
            <person name="Glavina del Rio T."/>
            <person name="Dalin E."/>
            <person name="Tice H."/>
            <person name="Bruce D."/>
            <person name="Goodwin L."/>
            <person name="Pitluck S."/>
            <person name="Kyrpides N."/>
            <person name="Mavromatis K."/>
            <person name="Ivanova N."/>
            <person name="Mikhailova N."/>
            <person name="Sims D."/>
            <person name="Meincke L."/>
            <person name="Brettin T."/>
            <person name="Detter J.C."/>
            <person name="Han C."/>
            <person name="Larimer F."/>
            <person name="Land M."/>
            <person name="Hauser L."/>
            <person name="Markowitz V."/>
            <person name="Cheng J.F."/>
            <person name="Hugenholtz P."/>
            <person name="Woyke T."/>
            <person name="Wu D."/>
            <person name="Eisen J.A."/>
        </authorList>
    </citation>
    <scope>NUCLEOTIDE SEQUENCE [LARGE SCALE GENOMIC DNA]</scope>
    <source>
        <strain evidence="6">ATCC 33386 / NCTC 11300</strain>
    </source>
</reference>
<keyword evidence="2" id="KW-0560">Oxidoreductase</keyword>
<dbReference type="InterPro" id="IPR002347">
    <property type="entry name" value="SDR_fam"/>
</dbReference>
<proteinExistence type="inferred from homology"/>
<dbReference type="GO" id="GO:0016491">
    <property type="term" value="F:oxidoreductase activity"/>
    <property type="evidence" value="ECO:0007669"/>
    <property type="project" value="UniProtKB-KW"/>
</dbReference>
<dbReference type="CDD" id="cd05233">
    <property type="entry name" value="SDR_c"/>
    <property type="match status" value="1"/>
</dbReference>
<name>D1APC4_SEBTE</name>
<dbReference type="eggNOG" id="COG0300">
    <property type="taxonomic scope" value="Bacteria"/>
</dbReference>
<dbReference type="SUPFAM" id="SSF51735">
    <property type="entry name" value="NAD(P)-binding Rossmann-fold domains"/>
    <property type="match status" value="1"/>
</dbReference>
<dbReference type="KEGG" id="str:Sterm_3116"/>
<evidence type="ECO:0000256" key="3">
    <source>
        <dbReference type="RuleBase" id="RU000363"/>
    </source>
</evidence>
<dbReference type="Gene3D" id="3.40.50.720">
    <property type="entry name" value="NAD(P)-binding Rossmann-like Domain"/>
    <property type="match status" value="1"/>
</dbReference>
<dbReference type="AlphaFoldDB" id="D1APC4"/>
<dbReference type="HOGENOM" id="CLU_010194_2_1_0"/>
<organism evidence="5 6">
    <name type="scientific">Sebaldella termitidis (strain ATCC 33386 / NCTC 11300)</name>
    <dbReference type="NCBI Taxonomy" id="526218"/>
    <lineage>
        <taxon>Bacteria</taxon>
        <taxon>Fusobacteriati</taxon>
        <taxon>Fusobacteriota</taxon>
        <taxon>Fusobacteriia</taxon>
        <taxon>Fusobacteriales</taxon>
        <taxon>Leptotrichiaceae</taxon>
        <taxon>Sebaldella</taxon>
    </lineage>
</organism>
<dbReference type="PRINTS" id="PR00080">
    <property type="entry name" value="SDRFAMILY"/>
</dbReference>
<dbReference type="PRINTS" id="PR00081">
    <property type="entry name" value="GDHRDH"/>
</dbReference>
<dbReference type="EMBL" id="CP001739">
    <property type="protein sequence ID" value="ACZ09958.1"/>
    <property type="molecule type" value="Genomic_DNA"/>
</dbReference>
<evidence type="ECO:0000256" key="2">
    <source>
        <dbReference type="ARBA" id="ARBA00023002"/>
    </source>
</evidence>
<dbReference type="InterPro" id="IPR036291">
    <property type="entry name" value="NAD(P)-bd_dom_sf"/>
</dbReference>
<comment type="similarity">
    <text evidence="1 3">Belongs to the short-chain dehydrogenases/reductases (SDR) family.</text>
</comment>
<dbReference type="Pfam" id="PF00106">
    <property type="entry name" value="adh_short"/>
    <property type="match status" value="1"/>
</dbReference>
<evidence type="ECO:0000256" key="1">
    <source>
        <dbReference type="ARBA" id="ARBA00006484"/>
    </source>
</evidence>
<reference evidence="5 6" key="2">
    <citation type="journal article" date="2010" name="Stand. Genomic Sci.">
        <title>Complete genome sequence of Sebaldella termitidis type strain (NCTC 11300).</title>
        <authorList>
            <person name="Harmon-Smith M."/>
            <person name="Celia L."/>
            <person name="Chertkov O."/>
            <person name="Lapidus A."/>
            <person name="Copeland A."/>
            <person name="Glavina Del Rio T."/>
            <person name="Nolan M."/>
            <person name="Lucas S."/>
            <person name="Tice H."/>
            <person name="Cheng J.F."/>
            <person name="Han C."/>
            <person name="Detter J.C."/>
            <person name="Bruce D."/>
            <person name="Goodwin L."/>
            <person name="Pitluck S."/>
            <person name="Pati A."/>
            <person name="Liolios K."/>
            <person name="Ivanova N."/>
            <person name="Mavromatis K."/>
            <person name="Mikhailova N."/>
            <person name="Chen A."/>
            <person name="Palaniappan K."/>
            <person name="Land M."/>
            <person name="Hauser L."/>
            <person name="Chang Y.J."/>
            <person name="Jeffries C.D."/>
            <person name="Brettin T."/>
            <person name="Goker M."/>
            <person name="Beck B."/>
            <person name="Bristow J."/>
            <person name="Eisen J.A."/>
            <person name="Markowitz V."/>
            <person name="Hugenholtz P."/>
            <person name="Kyrpides N.C."/>
            <person name="Klenk H.P."/>
            <person name="Chen F."/>
        </authorList>
    </citation>
    <scope>NUCLEOTIDE SEQUENCE [LARGE SCALE GENOMIC DNA]</scope>
    <source>
        <strain evidence="6">ATCC 33386 / NCTC 11300</strain>
    </source>
</reference>
<sequence>MGKVLITGGSKGIGKAMAEEFLSRKYDVILTARNKQDLENTKKELQKKYKNQIIEIEAADLISEESWDILIKKYNEIDILVNNAGMVKLGYSYETENRILLDGIRLNVEAPCFLGNYYIKKMLEKDDTDTIRGIINVSSIAGLFPHPLTVFYSPSKYFLDQYSCNMRYEIRKKYKNSRVNVMSLCPGAVDTEFTGKAKFLKMKAFCRKFRFLNLMMSPEYVAKSAVKDFFRGRKRSVPGAFYKTAGFLVRFLPERLCAKLMYEGMVKETE</sequence>
<evidence type="ECO:0000313" key="6">
    <source>
        <dbReference type="Proteomes" id="UP000000845"/>
    </source>
</evidence>
<evidence type="ECO:0000256" key="4">
    <source>
        <dbReference type="SAM" id="Coils"/>
    </source>
</evidence>
<dbReference type="Proteomes" id="UP000000845">
    <property type="component" value="Chromosome"/>
</dbReference>
<dbReference type="PANTHER" id="PTHR42901:SF1">
    <property type="entry name" value="ALCOHOL DEHYDROGENASE"/>
    <property type="match status" value="1"/>
</dbReference>
<evidence type="ECO:0000313" key="5">
    <source>
        <dbReference type="EMBL" id="ACZ09958.1"/>
    </source>
</evidence>
<accession>D1APC4</accession>
<keyword evidence="6" id="KW-1185">Reference proteome</keyword>
<dbReference type="PANTHER" id="PTHR42901">
    <property type="entry name" value="ALCOHOL DEHYDROGENASE"/>
    <property type="match status" value="1"/>
</dbReference>
<keyword evidence="4" id="KW-0175">Coiled coil</keyword>
<feature type="coiled-coil region" evidence="4">
    <location>
        <begin position="28"/>
        <end position="55"/>
    </location>
</feature>
<protein>
    <submittedName>
        <fullName evidence="5">Short-chain dehydrogenase/reductase SDR</fullName>
    </submittedName>
</protein>
<gene>
    <name evidence="5" type="ordered locus">Sterm_3116</name>
</gene>
<dbReference type="RefSeq" id="WP_012862540.1">
    <property type="nucleotide sequence ID" value="NC_013517.1"/>
</dbReference>